<evidence type="ECO:0000313" key="1">
    <source>
        <dbReference type="EMBL" id="KAH3724399.1"/>
    </source>
</evidence>
<sequence length="72" mass="7774">METTIDLLSLNYVGMLMDLLVQNMFSLAIATCGCKGKYFSELSATDTILGQGCLKVLKAGHFFQLPALNGNV</sequence>
<protein>
    <submittedName>
        <fullName evidence="1">Uncharacterized protein</fullName>
    </submittedName>
</protein>
<organism evidence="1 2">
    <name type="scientific">Dreissena polymorpha</name>
    <name type="common">Zebra mussel</name>
    <name type="synonym">Mytilus polymorpha</name>
    <dbReference type="NCBI Taxonomy" id="45954"/>
    <lineage>
        <taxon>Eukaryota</taxon>
        <taxon>Metazoa</taxon>
        <taxon>Spiralia</taxon>
        <taxon>Lophotrochozoa</taxon>
        <taxon>Mollusca</taxon>
        <taxon>Bivalvia</taxon>
        <taxon>Autobranchia</taxon>
        <taxon>Heteroconchia</taxon>
        <taxon>Euheterodonta</taxon>
        <taxon>Imparidentia</taxon>
        <taxon>Neoheterodontei</taxon>
        <taxon>Myida</taxon>
        <taxon>Dreissenoidea</taxon>
        <taxon>Dreissenidae</taxon>
        <taxon>Dreissena</taxon>
    </lineage>
</organism>
<dbReference type="Proteomes" id="UP000828390">
    <property type="component" value="Unassembled WGS sequence"/>
</dbReference>
<proteinExistence type="predicted"/>
<accession>A0A9D4CFP9</accession>
<evidence type="ECO:0000313" key="2">
    <source>
        <dbReference type="Proteomes" id="UP000828390"/>
    </source>
</evidence>
<reference evidence="1" key="1">
    <citation type="journal article" date="2019" name="bioRxiv">
        <title>The Genome of the Zebra Mussel, Dreissena polymorpha: A Resource for Invasive Species Research.</title>
        <authorList>
            <person name="McCartney M.A."/>
            <person name="Auch B."/>
            <person name="Kono T."/>
            <person name="Mallez S."/>
            <person name="Zhang Y."/>
            <person name="Obille A."/>
            <person name="Becker A."/>
            <person name="Abrahante J.E."/>
            <person name="Garbe J."/>
            <person name="Badalamenti J.P."/>
            <person name="Herman A."/>
            <person name="Mangelson H."/>
            <person name="Liachko I."/>
            <person name="Sullivan S."/>
            <person name="Sone E.D."/>
            <person name="Koren S."/>
            <person name="Silverstein K.A.T."/>
            <person name="Beckman K.B."/>
            <person name="Gohl D.M."/>
        </authorList>
    </citation>
    <scope>NUCLEOTIDE SEQUENCE</scope>
    <source>
        <strain evidence="1">Duluth1</strain>
        <tissue evidence="1">Whole animal</tissue>
    </source>
</reference>
<name>A0A9D4CFP9_DREPO</name>
<keyword evidence="2" id="KW-1185">Reference proteome</keyword>
<dbReference type="AlphaFoldDB" id="A0A9D4CFP9"/>
<dbReference type="EMBL" id="JAIWYP010000012">
    <property type="protein sequence ID" value="KAH3724399.1"/>
    <property type="molecule type" value="Genomic_DNA"/>
</dbReference>
<reference evidence="1" key="2">
    <citation type="submission" date="2020-11" db="EMBL/GenBank/DDBJ databases">
        <authorList>
            <person name="McCartney M.A."/>
            <person name="Auch B."/>
            <person name="Kono T."/>
            <person name="Mallez S."/>
            <person name="Becker A."/>
            <person name="Gohl D.M."/>
            <person name="Silverstein K.A.T."/>
            <person name="Koren S."/>
            <person name="Bechman K.B."/>
            <person name="Herman A."/>
            <person name="Abrahante J.E."/>
            <person name="Garbe J."/>
        </authorList>
    </citation>
    <scope>NUCLEOTIDE SEQUENCE</scope>
    <source>
        <strain evidence="1">Duluth1</strain>
        <tissue evidence="1">Whole animal</tissue>
    </source>
</reference>
<gene>
    <name evidence="1" type="ORF">DPMN_050216</name>
</gene>
<comment type="caution">
    <text evidence="1">The sequence shown here is derived from an EMBL/GenBank/DDBJ whole genome shotgun (WGS) entry which is preliminary data.</text>
</comment>